<evidence type="ECO:0000259" key="1">
    <source>
        <dbReference type="PROSITE" id="PS50097"/>
    </source>
</evidence>
<reference evidence="2" key="1">
    <citation type="submission" date="2020-11" db="EMBL/GenBank/DDBJ databases">
        <authorList>
            <person name="Tran Van P."/>
        </authorList>
    </citation>
    <scope>NUCLEOTIDE SEQUENCE</scope>
</reference>
<evidence type="ECO:0000313" key="3">
    <source>
        <dbReference type="Proteomes" id="UP000677054"/>
    </source>
</evidence>
<dbReference type="OrthoDB" id="6499564at2759"/>
<gene>
    <name evidence="2" type="ORF">DSTB1V02_LOCUS5559</name>
</gene>
<feature type="non-terminal residue" evidence="2">
    <location>
        <position position="146"/>
    </location>
</feature>
<dbReference type="Proteomes" id="UP000677054">
    <property type="component" value="Unassembled WGS sequence"/>
</dbReference>
<accession>A0A7R8XA28</accession>
<dbReference type="SMART" id="SM00225">
    <property type="entry name" value="BTB"/>
    <property type="match status" value="1"/>
</dbReference>
<protein>
    <recommendedName>
        <fullName evidence="1">BTB domain-containing protein</fullName>
    </recommendedName>
</protein>
<keyword evidence="3" id="KW-1185">Reference proteome</keyword>
<dbReference type="PROSITE" id="PS50097">
    <property type="entry name" value="BTB"/>
    <property type="match status" value="1"/>
</dbReference>
<dbReference type="PANTHER" id="PTHR45632">
    <property type="entry name" value="LD33804P"/>
    <property type="match status" value="1"/>
</dbReference>
<dbReference type="CDD" id="cd18186">
    <property type="entry name" value="BTB_POZ_ZBTB_KLHL-like"/>
    <property type="match status" value="1"/>
</dbReference>
<dbReference type="Gene3D" id="3.30.710.10">
    <property type="entry name" value="Potassium Channel Kv1.1, Chain A"/>
    <property type="match status" value="1"/>
</dbReference>
<dbReference type="EMBL" id="LR900442">
    <property type="protein sequence ID" value="CAD7245692.1"/>
    <property type="molecule type" value="Genomic_DNA"/>
</dbReference>
<dbReference type="AlphaFoldDB" id="A0A7R8XA28"/>
<name>A0A7R8XA28_9CRUS</name>
<dbReference type="Pfam" id="PF00651">
    <property type="entry name" value="BTB"/>
    <property type="match status" value="1"/>
</dbReference>
<dbReference type="EMBL" id="CAJPEV010000925">
    <property type="protein sequence ID" value="CAG0889550.1"/>
    <property type="molecule type" value="Genomic_DNA"/>
</dbReference>
<dbReference type="SUPFAM" id="SSF54695">
    <property type="entry name" value="POZ domain"/>
    <property type="match status" value="1"/>
</dbReference>
<dbReference type="InterPro" id="IPR011333">
    <property type="entry name" value="SKP1/BTB/POZ_sf"/>
</dbReference>
<dbReference type="InterPro" id="IPR000210">
    <property type="entry name" value="BTB/POZ_dom"/>
</dbReference>
<proteinExistence type="predicted"/>
<sequence length="146" mass="16806">MQFPKIMEMTIGEGDGKRGKTEEGYRFLSKGLAQTSREQDVALCDVVIDVQDESFHGSRFVLASVSPVLKRMFLAQMKESQNRIVEVKGVSKKGFQVIWDFIYEDKYGTEEEDVALAVLKDSHFLQIDFLYHEYAEKLKGMLRLEN</sequence>
<organism evidence="2">
    <name type="scientific">Darwinula stevensoni</name>
    <dbReference type="NCBI Taxonomy" id="69355"/>
    <lineage>
        <taxon>Eukaryota</taxon>
        <taxon>Metazoa</taxon>
        <taxon>Ecdysozoa</taxon>
        <taxon>Arthropoda</taxon>
        <taxon>Crustacea</taxon>
        <taxon>Oligostraca</taxon>
        <taxon>Ostracoda</taxon>
        <taxon>Podocopa</taxon>
        <taxon>Podocopida</taxon>
        <taxon>Darwinulocopina</taxon>
        <taxon>Darwinuloidea</taxon>
        <taxon>Darwinulidae</taxon>
        <taxon>Darwinula</taxon>
    </lineage>
</organism>
<feature type="domain" description="BTB" evidence="1">
    <location>
        <begin position="44"/>
        <end position="111"/>
    </location>
</feature>
<evidence type="ECO:0000313" key="2">
    <source>
        <dbReference type="EMBL" id="CAD7245692.1"/>
    </source>
</evidence>